<evidence type="ECO:0000256" key="6">
    <source>
        <dbReference type="RuleBase" id="RU364082"/>
    </source>
</evidence>
<dbReference type="Proteomes" id="UP000321126">
    <property type="component" value="Unassembled WGS sequence"/>
</dbReference>
<comment type="cofactor">
    <cofactor evidence="6">
        <name>Mg(2+)</name>
        <dbReference type="ChEBI" id="CHEBI:18420"/>
    </cofactor>
    <text evidence="6">Binds 1 Mg(2+) ion per monomer.</text>
</comment>
<sequence>MKILIVGSAGQVGKELVLRAPKTWEVLALDRQALDITCMEQVEKVVNSFIPHVIINAAAYTAVDRAEMDSDQAYKINRDGVANLARASQTFNSKFLHISTDYVFQGEQEAAYCERDETGPTGVYGASKLAGEIAAAEACPKHIILRTAWVFGAHGGNFVKTMIRLAQDRTELNVVGDQFGGPTYAGDIAEALLLIAGKVCDKNFSAWGVYHFTGAPYINWAGFAEQIMQRAYVCGITSHLTKINPIPSSDYPTPAKRPANSMLNCDKIHEIFGIVPSDWQAALNDIVSYAAKE</sequence>
<organism evidence="8 9">
    <name type="scientific">Serratia marcescens</name>
    <dbReference type="NCBI Taxonomy" id="615"/>
    <lineage>
        <taxon>Bacteria</taxon>
        <taxon>Pseudomonadati</taxon>
        <taxon>Pseudomonadota</taxon>
        <taxon>Gammaproteobacteria</taxon>
        <taxon>Enterobacterales</taxon>
        <taxon>Yersiniaceae</taxon>
        <taxon>Serratia</taxon>
    </lineage>
</organism>
<dbReference type="NCBIfam" id="TIGR01214">
    <property type="entry name" value="rmlD"/>
    <property type="match status" value="1"/>
</dbReference>
<evidence type="ECO:0000256" key="2">
    <source>
        <dbReference type="ARBA" id="ARBA00010944"/>
    </source>
</evidence>
<dbReference type="Pfam" id="PF04321">
    <property type="entry name" value="RmlD_sub_bind"/>
    <property type="match status" value="1"/>
</dbReference>
<accession>A0A5C7CHI6</accession>
<dbReference type="UniPathway" id="UPA00281"/>
<name>A0A5C7CHI6_SERMA</name>
<dbReference type="InterPro" id="IPR005913">
    <property type="entry name" value="dTDP_dehydrorham_reduct"/>
</dbReference>
<keyword evidence="6 8" id="KW-0560">Oxidoreductase</keyword>
<dbReference type="RefSeq" id="WP_080441338.1">
    <property type="nucleotide sequence ID" value="NZ_CAMIPY010000002.1"/>
</dbReference>
<evidence type="ECO:0000313" key="8">
    <source>
        <dbReference type="EMBL" id="TXE34878.1"/>
    </source>
</evidence>
<dbReference type="GO" id="GO:0008831">
    <property type="term" value="F:dTDP-4-dehydrorhamnose reductase activity"/>
    <property type="evidence" value="ECO:0007669"/>
    <property type="project" value="UniProtKB-EC"/>
</dbReference>
<evidence type="ECO:0000256" key="5">
    <source>
        <dbReference type="ARBA" id="ARBA00048200"/>
    </source>
</evidence>
<evidence type="ECO:0000313" key="9">
    <source>
        <dbReference type="Proteomes" id="UP000321126"/>
    </source>
</evidence>
<dbReference type="GO" id="GO:0009243">
    <property type="term" value="P:O antigen biosynthetic process"/>
    <property type="evidence" value="ECO:0007669"/>
    <property type="project" value="UniProtKB-UniPathway"/>
</dbReference>
<dbReference type="Gene3D" id="3.40.50.720">
    <property type="entry name" value="NAD(P)-binding Rossmann-like Domain"/>
    <property type="match status" value="1"/>
</dbReference>
<comment type="similarity">
    <text evidence="2 6">Belongs to the dTDP-4-dehydrorhamnose reductase family.</text>
</comment>
<dbReference type="PANTHER" id="PTHR10491">
    <property type="entry name" value="DTDP-4-DEHYDRORHAMNOSE REDUCTASE"/>
    <property type="match status" value="1"/>
</dbReference>
<dbReference type="EMBL" id="VOUQ01000004">
    <property type="protein sequence ID" value="TXE34878.1"/>
    <property type="molecule type" value="Genomic_DNA"/>
</dbReference>
<comment type="catalytic activity">
    <reaction evidence="5 6">
        <text>dTDP-beta-L-rhamnose + NADP(+) = dTDP-4-dehydro-beta-L-rhamnose + NADPH + H(+)</text>
        <dbReference type="Rhea" id="RHEA:21796"/>
        <dbReference type="ChEBI" id="CHEBI:15378"/>
        <dbReference type="ChEBI" id="CHEBI:57510"/>
        <dbReference type="ChEBI" id="CHEBI:57783"/>
        <dbReference type="ChEBI" id="CHEBI:58349"/>
        <dbReference type="ChEBI" id="CHEBI:62830"/>
        <dbReference type="EC" id="1.1.1.133"/>
    </reaction>
</comment>
<evidence type="ECO:0000256" key="1">
    <source>
        <dbReference type="ARBA" id="ARBA00004781"/>
    </source>
</evidence>
<evidence type="ECO:0000256" key="4">
    <source>
        <dbReference type="ARBA" id="ARBA00017099"/>
    </source>
</evidence>
<dbReference type="InterPro" id="IPR036291">
    <property type="entry name" value="NAD(P)-bd_dom_sf"/>
</dbReference>
<dbReference type="UniPathway" id="UPA00124"/>
<comment type="pathway">
    <text evidence="1 6">Carbohydrate biosynthesis; dTDP-L-rhamnose biosynthesis.</text>
</comment>
<feature type="domain" description="RmlD-like substrate binding" evidence="7">
    <location>
        <begin position="1"/>
        <end position="288"/>
    </location>
</feature>
<reference evidence="8 9" key="1">
    <citation type="submission" date="2019-07" db="EMBL/GenBank/DDBJ databases">
        <title>Serratia strains were isolated from fresh produce.</title>
        <authorList>
            <person name="Cho G.-S."/>
            <person name="Stein M."/>
            <person name="Lee W."/>
            <person name="Suh S.H."/>
            <person name="Franz C.M.A.P."/>
        </authorList>
    </citation>
    <scope>NUCLEOTIDE SEQUENCE [LARGE SCALE GENOMIC DNA]</scope>
    <source>
        <strain evidence="8 9">S16</strain>
    </source>
</reference>
<evidence type="ECO:0000256" key="3">
    <source>
        <dbReference type="ARBA" id="ARBA00012929"/>
    </source>
</evidence>
<evidence type="ECO:0000259" key="7">
    <source>
        <dbReference type="Pfam" id="PF04321"/>
    </source>
</evidence>
<protein>
    <recommendedName>
        <fullName evidence="4 6">dTDP-4-dehydrorhamnose reductase</fullName>
        <ecNumber evidence="3 6">1.1.1.133</ecNumber>
    </recommendedName>
</protein>
<comment type="caution">
    <text evidence="8">The sequence shown here is derived from an EMBL/GenBank/DDBJ whole genome shotgun (WGS) entry which is preliminary data.</text>
</comment>
<dbReference type="SUPFAM" id="SSF51735">
    <property type="entry name" value="NAD(P)-binding Rossmann-fold domains"/>
    <property type="match status" value="1"/>
</dbReference>
<keyword evidence="6" id="KW-0521">NADP</keyword>
<gene>
    <name evidence="8" type="primary">rfbD</name>
    <name evidence="8" type="ORF">FOT62_09910</name>
</gene>
<dbReference type="EC" id="1.1.1.133" evidence="3 6"/>
<comment type="function">
    <text evidence="6">Catalyzes the reduction of dTDP-6-deoxy-L-lyxo-4-hexulose to yield dTDP-L-rhamnose.</text>
</comment>
<dbReference type="PANTHER" id="PTHR10491:SF4">
    <property type="entry name" value="METHIONINE ADENOSYLTRANSFERASE 2 SUBUNIT BETA"/>
    <property type="match status" value="1"/>
</dbReference>
<proteinExistence type="inferred from homology"/>
<dbReference type="GO" id="GO:0019305">
    <property type="term" value="P:dTDP-rhamnose biosynthetic process"/>
    <property type="evidence" value="ECO:0007669"/>
    <property type="project" value="UniProtKB-UniPathway"/>
</dbReference>
<dbReference type="AlphaFoldDB" id="A0A5C7CHI6"/>
<dbReference type="Gene3D" id="3.90.25.10">
    <property type="entry name" value="UDP-galactose 4-epimerase, domain 1"/>
    <property type="match status" value="1"/>
</dbReference>
<dbReference type="CDD" id="cd05254">
    <property type="entry name" value="dTDP_HR_like_SDR_e"/>
    <property type="match status" value="1"/>
</dbReference>
<dbReference type="InterPro" id="IPR029903">
    <property type="entry name" value="RmlD-like-bd"/>
</dbReference>